<dbReference type="PANTHER" id="PTHR23278">
    <property type="entry name" value="SIDESTEP PROTEIN"/>
    <property type="match status" value="1"/>
</dbReference>
<dbReference type="InterPro" id="IPR007110">
    <property type="entry name" value="Ig-like_dom"/>
</dbReference>
<feature type="domain" description="Ig-like" evidence="8">
    <location>
        <begin position="186"/>
        <end position="286"/>
    </location>
</feature>
<keyword evidence="4 6" id="KW-0472">Membrane</keyword>
<feature type="domain" description="Ig-like" evidence="8">
    <location>
        <begin position="404"/>
        <end position="495"/>
    </location>
</feature>
<reference evidence="10" key="1">
    <citation type="submission" date="2025-08" db="UniProtKB">
        <authorList>
            <consortium name="RefSeq"/>
        </authorList>
    </citation>
    <scope>IDENTIFICATION</scope>
    <source>
        <tissue evidence="10">Total insect</tissue>
    </source>
</reference>
<gene>
    <name evidence="10" type="primary">LOC117643846</name>
</gene>
<evidence type="ECO:0000256" key="7">
    <source>
        <dbReference type="SAM" id="SignalP"/>
    </source>
</evidence>
<dbReference type="InterPro" id="IPR013106">
    <property type="entry name" value="Ig_V-set"/>
</dbReference>
<feature type="signal peptide" evidence="7">
    <location>
        <begin position="1"/>
        <end position="35"/>
    </location>
</feature>
<evidence type="ECO:0000256" key="3">
    <source>
        <dbReference type="ARBA" id="ARBA00022989"/>
    </source>
</evidence>
<dbReference type="RefSeq" id="XP_034238854.1">
    <property type="nucleotide sequence ID" value="XM_034382963.1"/>
</dbReference>
<name>A0A6P8ZLH3_THRPL</name>
<dbReference type="CDD" id="cd00096">
    <property type="entry name" value="Ig"/>
    <property type="match status" value="2"/>
</dbReference>
<evidence type="ECO:0000256" key="6">
    <source>
        <dbReference type="SAM" id="Phobius"/>
    </source>
</evidence>
<evidence type="ECO:0000256" key="1">
    <source>
        <dbReference type="ARBA" id="ARBA00004167"/>
    </source>
</evidence>
<dbReference type="Pfam" id="PF08205">
    <property type="entry name" value="C2-set_2"/>
    <property type="match status" value="1"/>
</dbReference>
<dbReference type="AlphaFoldDB" id="A0A6P8ZLH3"/>
<dbReference type="KEGG" id="tpal:117643846"/>
<evidence type="ECO:0000256" key="2">
    <source>
        <dbReference type="ARBA" id="ARBA00022692"/>
    </source>
</evidence>
<dbReference type="PANTHER" id="PTHR23278:SF26">
    <property type="entry name" value="SIDESTEP III, ISOFORM O"/>
    <property type="match status" value="1"/>
</dbReference>
<feature type="domain" description="Ig-like" evidence="8">
    <location>
        <begin position="52"/>
        <end position="182"/>
    </location>
</feature>
<dbReference type="GeneID" id="117643846"/>
<evidence type="ECO:0000313" key="10">
    <source>
        <dbReference type="RefSeq" id="XP_034238854.1"/>
    </source>
</evidence>
<evidence type="ECO:0000259" key="8">
    <source>
        <dbReference type="PROSITE" id="PS50835"/>
    </source>
</evidence>
<dbReference type="Pfam" id="PF13927">
    <property type="entry name" value="Ig_3"/>
    <property type="match status" value="2"/>
</dbReference>
<proteinExistence type="predicted"/>
<dbReference type="InterPro" id="IPR036179">
    <property type="entry name" value="Ig-like_dom_sf"/>
</dbReference>
<keyword evidence="5" id="KW-1015">Disulfide bond</keyword>
<dbReference type="InterPro" id="IPR013162">
    <property type="entry name" value="CD80_C2-set"/>
</dbReference>
<keyword evidence="2 6" id="KW-0812">Transmembrane</keyword>
<dbReference type="InterPro" id="IPR003599">
    <property type="entry name" value="Ig_sub"/>
</dbReference>
<dbReference type="GO" id="GO:0016020">
    <property type="term" value="C:membrane"/>
    <property type="evidence" value="ECO:0007669"/>
    <property type="project" value="UniProtKB-SubCell"/>
</dbReference>
<feature type="chain" id="PRO_5027981452" evidence="7">
    <location>
        <begin position="36"/>
        <end position="845"/>
    </location>
</feature>
<comment type="subcellular location">
    <subcellularLocation>
        <location evidence="1">Membrane</location>
        <topology evidence="1">Single-pass membrane protein</topology>
    </subcellularLocation>
</comment>
<dbReference type="OrthoDB" id="10055806at2759"/>
<evidence type="ECO:0000256" key="4">
    <source>
        <dbReference type="ARBA" id="ARBA00023136"/>
    </source>
</evidence>
<organism evidence="10">
    <name type="scientific">Thrips palmi</name>
    <name type="common">Melon thrips</name>
    <dbReference type="NCBI Taxonomy" id="161013"/>
    <lineage>
        <taxon>Eukaryota</taxon>
        <taxon>Metazoa</taxon>
        <taxon>Ecdysozoa</taxon>
        <taxon>Arthropoda</taxon>
        <taxon>Hexapoda</taxon>
        <taxon>Insecta</taxon>
        <taxon>Pterygota</taxon>
        <taxon>Neoptera</taxon>
        <taxon>Paraneoptera</taxon>
        <taxon>Thysanoptera</taxon>
        <taxon>Terebrantia</taxon>
        <taxon>Thripoidea</taxon>
        <taxon>Thripidae</taxon>
        <taxon>Thrips</taxon>
    </lineage>
</organism>
<feature type="transmembrane region" description="Helical" evidence="6">
    <location>
        <begin position="748"/>
        <end position="771"/>
    </location>
</feature>
<dbReference type="InterPro" id="IPR013783">
    <property type="entry name" value="Ig-like_fold"/>
</dbReference>
<sequence length="845" mass="92124">MVRGRGLRGLQGLGLRGLALHLAVVVLVLLQLASASATNEWSAEQSEEWDEEETVSSVSVEAVLDGKVSLPCDIDPSDKTSDRVNMVLWFRDASGKPIYTFDVRGRPYKEAQVWSDPAWLGPRAHFSTAHAVEGVAPPRLPNTPYRTAELSIDRVQLSDEAVYRCRVDFKTSRSKNYQVNLTVIVPPTTLIMYDASGRDVTGGVVGPLVDGSDLILKCEVRGGRPPPTLTWFVNNRVVEGFVERPEDNVLVSRLQEHAMMRRHLNNTYRCQASNTKLRDPTQHSVRLEMILDPLMTRMVAKPDHLVADHEATMTCESKGSRPQAVISWWRARGHDGVKTAFRRGRMENTSSEDLVRSVLTFVPQPSDDGAVILCMATNPELRSDKKFNEDRKMSDNITLNVVYPPIVSLKLGASLNPDDIKQGDDVYFECDIQANPRNRGIWWFHNGTPVTHNVSAGVVLSTQSLVMQGVTRAHAGHYVCKAANDQGETASQPVRLRVKYAPVCRTAAPVIVGASLDETVRVHCAVDADPRDVRFTWRLTNSADTFEVAPQKTGPHNATTSELRYQPESDKDYGTLTCWGRNSVGGQTDPCVFRVIPAMRPGPVHNCTLRSAPASNGSSLQLLAPVAPGSGTGNALGHGLGEAPAPGSGVLDVECMAGPDGGLQQTFHLEAYESRTMKLRHNATSSEPAFRLDPGQLLPARTHTLHLVLYASNAKGRSQPLTMDGITLRARERHVEYMGDGEGLSQPLLYTLVATAALLLLAGLVVLCLAYRRRQDGHPGAAAGVAKASRHGNQLDIKQDQCYVVSYTLKSAADCASERKPDILETPRGNGEAAAFNALNAALSG</sequence>
<keyword evidence="9" id="KW-1185">Reference proteome</keyword>
<dbReference type="FunCoup" id="A0A6P8ZLH3">
    <property type="interactions" value="5"/>
</dbReference>
<dbReference type="InterPro" id="IPR003598">
    <property type="entry name" value="Ig_sub2"/>
</dbReference>
<feature type="domain" description="Ig-like" evidence="8">
    <location>
        <begin position="502"/>
        <end position="578"/>
    </location>
</feature>
<dbReference type="InParanoid" id="A0A6P8ZLH3"/>
<dbReference type="PROSITE" id="PS50835">
    <property type="entry name" value="IG_LIKE"/>
    <property type="match status" value="5"/>
</dbReference>
<keyword evidence="3 6" id="KW-1133">Transmembrane helix</keyword>
<dbReference type="SMART" id="SM00409">
    <property type="entry name" value="IG"/>
    <property type="match status" value="5"/>
</dbReference>
<dbReference type="Pfam" id="PF07686">
    <property type="entry name" value="V-set"/>
    <property type="match status" value="1"/>
</dbReference>
<accession>A0A6P8ZLH3</accession>
<dbReference type="Proteomes" id="UP000515158">
    <property type="component" value="Unplaced"/>
</dbReference>
<dbReference type="Gene3D" id="2.60.40.10">
    <property type="entry name" value="Immunoglobulins"/>
    <property type="match status" value="5"/>
</dbReference>
<dbReference type="SMART" id="SM00408">
    <property type="entry name" value="IGc2"/>
    <property type="match status" value="4"/>
</dbReference>
<evidence type="ECO:0000313" key="9">
    <source>
        <dbReference type="Proteomes" id="UP000515158"/>
    </source>
</evidence>
<dbReference type="SUPFAM" id="SSF48726">
    <property type="entry name" value="Immunoglobulin"/>
    <property type="match status" value="5"/>
</dbReference>
<evidence type="ECO:0000256" key="5">
    <source>
        <dbReference type="ARBA" id="ARBA00023157"/>
    </source>
</evidence>
<protein>
    <submittedName>
        <fullName evidence="10">Hemicentin-2-like</fullName>
    </submittedName>
</protein>
<feature type="domain" description="Ig-like" evidence="8">
    <location>
        <begin position="293"/>
        <end position="394"/>
    </location>
</feature>
<keyword evidence="7" id="KW-0732">Signal</keyword>